<feature type="non-terminal residue" evidence="1">
    <location>
        <position position="1"/>
    </location>
</feature>
<evidence type="ECO:0000313" key="1">
    <source>
        <dbReference type="EMBL" id="JAT06120.1"/>
    </source>
</evidence>
<organism evidence="1">
    <name type="scientific">Homalodisca liturata</name>
    <dbReference type="NCBI Taxonomy" id="320908"/>
    <lineage>
        <taxon>Eukaryota</taxon>
        <taxon>Metazoa</taxon>
        <taxon>Ecdysozoa</taxon>
        <taxon>Arthropoda</taxon>
        <taxon>Hexapoda</taxon>
        <taxon>Insecta</taxon>
        <taxon>Pterygota</taxon>
        <taxon>Neoptera</taxon>
        <taxon>Paraneoptera</taxon>
        <taxon>Hemiptera</taxon>
        <taxon>Auchenorrhyncha</taxon>
        <taxon>Membracoidea</taxon>
        <taxon>Cicadellidae</taxon>
        <taxon>Cicadellinae</taxon>
        <taxon>Proconiini</taxon>
        <taxon>Homalodisca</taxon>
    </lineage>
</organism>
<sequence length="229" mass="25894">QLTVDSGTDNENKDRDNLLLQDSASKQLISSNQNQISNSISDTMSSVSLENSNIISESTQNINKTVLKLPIIKIPLMKSQELLSHEKTETFFGFPPTTELKQSDGLKVQSLSLQKGICPLLAATSDKATHIPELSSQETKSPLDVRIINIFSVEDPNRSYPKKRRIDDECTTIARELLTSFESELNISPFKNEQTDYSIEDGYNISQEMREEIFIPTFKIKEEIIDDYE</sequence>
<reference evidence="1" key="1">
    <citation type="submission" date="2015-11" db="EMBL/GenBank/DDBJ databases">
        <title>De novo transcriptome assembly of four potential Pierce s Disease insect vectors from Arizona vineyards.</title>
        <authorList>
            <person name="Tassone E.E."/>
        </authorList>
    </citation>
    <scope>NUCLEOTIDE SEQUENCE</scope>
</reference>
<accession>A0A1B6K3T5</accession>
<proteinExistence type="predicted"/>
<dbReference type="EMBL" id="GECU01001587">
    <property type="protein sequence ID" value="JAT06120.1"/>
    <property type="molecule type" value="Transcribed_RNA"/>
</dbReference>
<protein>
    <submittedName>
        <fullName evidence="1">Uncharacterized protein</fullName>
    </submittedName>
</protein>
<gene>
    <name evidence="1" type="ORF">g.38575</name>
</gene>
<dbReference type="AlphaFoldDB" id="A0A1B6K3T5"/>
<name>A0A1B6K3T5_9HEMI</name>